<sequence length="245" mass="25264">MASYYSAVGGNYSSSSVSDNAGNDTGSYVNIENASHGLGYSAQAYAEYGATHAGVSTVYDPAPVDDGYLSATASAAATAEYSDWFIITGGSGEASASVTTVLEGTLSGGGTGYAGVSFDVAYTPDDYCWDCGTSYEYQSVVSVYDTLGGRQTSSSVANITGEFTFTYDEPFQLTTTLSVFAQDGGYADYLDTASLLSFALPAGASLQSSSGLFVASVPEPETYAMLLAGLGLMAGVVRRRRLQVA</sequence>
<name>A0A4R1BGU3_9PROT</name>
<evidence type="ECO:0000313" key="3">
    <source>
        <dbReference type="Proteomes" id="UP000295443"/>
    </source>
</evidence>
<dbReference type="InterPro" id="IPR013424">
    <property type="entry name" value="Ice-binding_C"/>
</dbReference>
<dbReference type="EMBL" id="SJZB01000018">
    <property type="protein sequence ID" value="TCJ16387.1"/>
    <property type="molecule type" value="Genomic_DNA"/>
</dbReference>
<organism evidence="2 3">
    <name type="scientific">Parasulfuritortus cantonensis</name>
    <dbReference type="NCBI Taxonomy" id="2528202"/>
    <lineage>
        <taxon>Bacteria</taxon>
        <taxon>Pseudomonadati</taxon>
        <taxon>Pseudomonadota</taxon>
        <taxon>Betaproteobacteria</taxon>
        <taxon>Nitrosomonadales</taxon>
        <taxon>Thiobacillaceae</taxon>
        <taxon>Parasulfuritortus</taxon>
    </lineage>
</organism>
<gene>
    <name evidence="2" type="ORF">EZJ19_05525</name>
</gene>
<comment type="caution">
    <text evidence="2">The sequence shown here is derived from an EMBL/GenBank/DDBJ whole genome shotgun (WGS) entry which is preliminary data.</text>
</comment>
<dbReference type="Pfam" id="PF07589">
    <property type="entry name" value="PEP-CTERM"/>
    <property type="match status" value="1"/>
</dbReference>
<protein>
    <submittedName>
        <fullName evidence="2">PEP-CTERM sorting domain-containing protein</fullName>
    </submittedName>
</protein>
<evidence type="ECO:0000259" key="1">
    <source>
        <dbReference type="Pfam" id="PF07589"/>
    </source>
</evidence>
<dbReference type="AlphaFoldDB" id="A0A4R1BGU3"/>
<feature type="domain" description="Ice-binding protein C-terminal" evidence="1">
    <location>
        <begin position="216"/>
        <end position="241"/>
    </location>
</feature>
<keyword evidence="3" id="KW-1185">Reference proteome</keyword>
<dbReference type="Proteomes" id="UP000295443">
    <property type="component" value="Unassembled WGS sequence"/>
</dbReference>
<reference evidence="2 3" key="1">
    <citation type="submission" date="2019-03" db="EMBL/GenBank/DDBJ databases">
        <title>Genome sequence of Thiobacillaceae bacterium LSR1, a sulfur-oxidizing bacterium isolated from freshwater sediment.</title>
        <authorList>
            <person name="Li S."/>
        </authorList>
    </citation>
    <scope>NUCLEOTIDE SEQUENCE [LARGE SCALE GENOMIC DNA]</scope>
    <source>
        <strain evidence="2 3">LSR1</strain>
    </source>
</reference>
<dbReference type="NCBIfam" id="TIGR02595">
    <property type="entry name" value="PEP_CTERM"/>
    <property type="match status" value="1"/>
</dbReference>
<evidence type="ECO:0000313" key="2">
    <source>
        <dbReference type="EMBL" id="TCJ16387.1"/>
    </source>
</evidence>
<accession>A0A4R1BGU3</accession>
<proteinExistence type="predicted"/>